<dbReference type="AlphaFoldDB" id="A0A4D6LEL1"/>
<keyword evidence="2" id="KW-1185">Reference proteome</keyword>
<evidence type="ECO:0000313" key="2">
    <source>
        <dbReference type="Proteomes" id="UP000501690"/>
    </source>
</evidence>
<organism evidence="1 2">
    <name type="scientific">Vigna unguiculata</name>
    <name type="common">Cowpea</name>
    <dbReference type="NCBI Taxonomy" id="3917"/>
    <lineage>
        <taxon>Eukaryota</taxon>
        <taxon>Viridiplantae</taxon>
        <taxon>Streptophyta</taxon>
        <taxon>Embryophyta</taxon>
        <taxon>Tracheophyta</taxon>
        <taxon>Spermatophyta</taxon>
        <taxon>Magnoliopsida</taxon>
        <taxon>eudicotyledons</taxon>
        <taxon>Gunneridae</taxon>
        <taxon>Pentapetalae</taxon>
        <taxon>rosids</taxon>
        <taxon>fabids</taxon>
        <taxon>Fabales</taxon>
        <taxon>Fabaceae</taxon>
        <taxon>Papilionoideae</taxon>
        <taxon>50 kb inversion clade</taxon>
        <taxon>NPAAA clade</taxon>
        <taxon>indigoferoid/millettioid clade</taxon>
        <taxon>Phaseoleae</taxon>
        <taxon>Vigna</taxon>
    </lineage>
</organism>
<reference evidence="1 2" key="1">
    <citation type="submission" date="2019-04" db="EMBL/GenBank/DDBJ databases">
        <title>An improved genome assembly and genetic linkage map for asparagus bean, Vigna unguiculata ssp. sesquipedialis.</title>
        <authorList>
            <person name="Xia Q."/>
            <person name="Zhang R."/>
            <person name="Dong Y."/>
        </authorList>
    </citation>
    <scope>NUCLEOTIDE SEQUENCE [LARGE SCALE GENOMIC DNA]</scope>
    <source>
        <tissue evidence="1">Leaf</tissue>
    </source>
</reference>
<proteinExistence type="predicted"/>
<dbReference type="Proteomes" id="UP000501690">
    <property type="component" value="Linkage Group LG3"/>
</dbReference>
<protein>
    <submittedName>
        <fullName evidence="1">Uncharacterized protein</fullName>
    </submittedName>
</protein>
<sequence length="90" mass="9792">MSAMVVSSAELAQASGLVAQNKSFRLSEKLSPKREQQQLTPSLCFEGSPKQRPLVLARVVLLERDLDVPSVLILAQVRAGGMREGFLSPE</sequence>
<gene>
    <name evidence="1" type="ORF">DEO72_LG3g1563</name>
</gene>
<name>A0A4D6LEL1_VIGUN</name>
<dbReference type="EMBL" id="CP039347">
    <property type="protein sequence ID" value="QCD87032.1"/>
    <property type="molecule type" value="Genomic_DNA"/>
</dbReference>
<evidence type="ECO:0000313" key="1">
    <source>
        <dbReference type="EMBL" id="QCD87032.1"/>
    </source>
</evidence>
<accession>A0A4D6LEL1</accession>